<dbReference type="RefSeq" id="WP_169248799.1">
    <property type="nucleotide sequence ID" value="NZ_SPMZ01000028.1"/>
</dbReference>
<feature type="domain" description="Response regulatory" evidence="3">
    <location>
        <begin position="5"/>
        <end position="123"/>
    </location>
</feature>
<reference evidence="4 5" key="1">
    <citation type="submission" date="2019-03" db="EMBL/GenBank/DDBJ databases">
        <title>Metabolic reconstructions from genomes of highly enriched 'Candidatus Accumulibacter' and 'Candidatus Competibacter' bioreactor populations.</title>
        <authorList>
            <person name="Annavajhala M.K."/>
            <person name="Welles L."/>
            <person name="Abbas B."/>
            <person name="Sorokin D."/>
            <person name="Park H."/>
            <person name="Van Loosdrecht M."/>
            <person name="Chandran K."/>
        </authorList>
    </citation>
    <scope>NUCLEOTIDE SEQUENCE [LARGE SCALE GENOMIC DNA]</scope>
    <source>
        <strain evidence="4 5">SBR_G</strain>
    </source>
</reference>
<keyword evidence="5" id="KW-1185">Reference proteome</keyword>
<dbReference type="SUPFAM" id="SSF52172">
    <property type="entry name" value="CheY-like"/>
    <property type="match status" value="1"/>
</dbReference>
<dbReference type="Proteomes" id="UP000760480">
    <property type="component" value="Unassembled WGS sequence"/>
</dbReference>
<comment type="caution">
    <text evidence="4">The sequence shown here is derived from an EMBL/GenBank/DDBJ whole genome shotgun (WGS) entry which is preliminary data.</text>
</comment>
<evidence type="ECO:0000256" key="1">
    <source>
        <dbReference type="ARBA" id="ARBA00022553"/>
    </source>
</evidence>
<gene>
    <name evidence="4" type="ORF">E4P82_10275</name>
</gene>
<feature type="modified residue" description="4-aspartylphosphate" evidence="2">
    <location>
        <position position="54"/>
    </location>
</feature>
<dbReference type="SMART" id="SM00448">
    <property type="entry name" value="REC"/>
    <property type="match status" value="1"/>
</dbReference>
<evidence type="ECO:0000313" key="5">
    <source>
        <dbReference type="Proteomes" id="UP000760480"/>
    </source>
</evidence>
<dbReference type="CDD" id="cd00156">
    <property type="entry name" value="REC"/>
    <property type="match status" value="1"/>
</dbReference>
<name>A0ABX1TJI2_9GAMM</name>
<dbReference type="EMBL" id="SPMZ01000028">
    <property type="protein sequence ID" value="NMQ19543.1"/>
    <property type="molecule type" value="Genomic_DNA"/>
</dbReference>
<dbReference type="Gene3D" id="3.40.50.2300">
    <property type="match status" value="1"/>
</dbReference>
<dbReference type="PANTHER" id="PTHR44591:SF3">
    <property type="entry name" value="RESPONSE REGULATORY DOMAIN-CONTAINING PROTEIN"/>
    <property type="match status" value="1"/>
</dbReference>
<dbReference type="PROSITE" id="PS50110">
    <property type="entry name" value="RESPONSE_REGULATORY"/>
    <property type="match status" value="1"/>
</dbReference>
<evidence type="ECO:0000256" key="2">
    <source>
        <dbReference type="PROSITE-ProRule" id="PRU00169"/>
    </source>
</evidence>
<proteinExistence type="predicted"/>
<protein>
    <submittedName>
        <fullName evidence="4">Response regulator</fullName>
    </submittedName>
</protein>
<evidence type="ECO:0000259" key="3">
    <source>
        <dbReference type="PROSITE" id="PS50110"/>
    </source>
</evidence>
<dbReference type="Pfam" id="PF00072">
    <property type="entry name" value="Response_reg"/>
    <property type="match status" value="1"/>
</dbReference>
<keyword evidence="1 2" id="KW-0597">Phosphoprotein</keyword>
<accession>A0ABX1TJI2</accession>
<evidence type="ECO:0000313" key="4">
    <source>
        <dbReference type="EMBL" id="NMQ19543.1"/>
    </source>
</evidence>
<sequence>MSEKRLLVVDDEPEFGELVSKVASDLGYQVRVVTDGRAFQQAYFELHPTLIVMDMVMPEMDGNELVLWLVEQNYEASLIIITGYSPDYAKDARLLAEFKGLRSVITLTKPIRLAKLREVLGEG</sequence>
<dbReference type="PANTHER" id="PTHR44591">
    <property type="entry name" value="STRESS RESPONSE REGULATOR PROTEIN 1"/>
    <property type="match status" value="1"/>
</dbReference>
<dbReference type="InterPro" id="IPR050595">
    <property type="entry name" value="Bact_response_regulator"/>
</dbReference>
<organism evidence="4 5">
    <name type="scientific">Candidatus Competibacter phosphatis</name>
    <dbReference type="NCBI Taxonomy" id="221280"/>
    <lineage>
        <taxon>Bacteria</taxon>
        <taxon>Pseudomonadati</taxon>
        <taxon>Pseudomonadota</taxon>
        <taxon>Gammaproteobacteria</taxon>
        <taxon>Candidatus Competibacteraceae</taxon>
        <taxon>Candidatus Competibacter</taxon>
    </lineage>
</organism>
<dbReference type="InterPro" id="IPR011006">
    <property type="entry name" value="CheY-like_superfamily"/>
</dbReference>
<dbReference type="InterPro" id="IPR001789">
    <property type="entry name" value="Sig_transdc_resp-reg_receiver"/>
</dbReference>